<organism evidence="1 2">
    <name type="scientific">Gordonia rubripertincta</name>
    <name type="common">Rhodococcus corallinus</name>
    <dbReference type="NCBI Taxonomy" id="36822"/>
    <lineage>
        <taxon>Bacteria</taxon>
        <taxon>Bacillati</taxon>
        <taxon>Actinomycetota</taxon>
        <taxon>Actinomycetes</taxon>
        <taxon>Mycobacteriales</taxon>
        <taxon>Gordoniaceae</taxon>
        <taxon>Gordonia</taxon>
    </lineage>
</organism>
<keyword evidence="2" id="KW-1185">Reference proteome</keyword>
<gene>
    <name evidence="1" type="ORF">O4213_24220</name>
</gene>
<evidence type="ECO:0000313" key="2">
    <source>
        <dbReference type="Proteomes" id="UP001067235"/>
    </source>
</evidence>
<evidence type="ECO:0000313" key="1">
    <source>
        <dbReference type="EMBL" id="MCZ4553116.1"/>
    </source>
</evidence>
<name>A0ABT4N1I8_GORRU</name>
<sequence length="97" mass="11164">MNKEVAGRLAQGRLEEWARAVSYDELVWADNNESTTRRQVSQDGVDYTIESTVYREQGANVYTMAVRVSEVEKRSFFRKSVSRYGQMFPDGRFVEGA</sequence>
<proteinExistence type="predicted"/>
<comment type="caution">
    <text evidence="1">The sequence shown here is derived from an EMBL/GenBank/DDBJ whole genome shotgun (WGS) entry which is preliminary data.</text>
</comment>
<reference evidence="1" key="1">
    <citation type="submission" date="2022-12" db="EMBL/GenBank/DDBJ databases">
        <authorList>
            <person name="Krivoruchko A.V."/>
            <person name="Elkin A."/>
        </authorList>
    </citation>
    <scope>NUCLEOTIDE SEQUENCE</scope>
    <source>
        <strain evidence="1">IEGM 1388</strain>
    </source>
</reference>
<protein>
    <submittedName>
        <fullName evidence="1">Uncharacterized protein</fullName>
    </submittedName>
</protein>
<accession>A0ABT4N1I8</accession>
<dbReference type="Proteomes" id="UP001067235">
    <property type="component" value="Unassembled WGS sequence"/>
</dbReference>
<dbReference type="EMBL" id="JAPWIE010000008">
    <property type="protein sequence ID" value="MCZ4553116.1"/>
    <property type="molecule type" value="Genomic_DNA"/>
</dbReference>
<dbReference type="RefSeq" id="WP_301573757.1">
    <property type="nucleotide sequence ID" value="NZ_JAPWIE010000008.1"/>
</dbReference>